<sequence>MDSPDQGLFGPSTIMWKVASPLPVVPLMLVEAALLEAPHPAIAYGTMGSKSATEFVPRFHRSADAFYDWFYGDVDTALRTARRIYGYHRGINGVLPEDIGAYRAGQTYRANQEDILIWVWVRSSDH</sequence>
<dbReference type="InterPro" id="IPR018713">
    <property type="entry name" value="MPAB/Lcp_cat_dom"/>
</dbReference>
<dbReference type="Proteomes" id="UP000234662">
    <property type="component" value="Unassembled WGS sequence"/>
</dbReference>
<evidence type="ECO:0000313" key="2">
    <source>
        <dbReference type="EMBL" id="PKZ62632.1"/>
    </source>
</evidence>
<accession>A0A2I1R0I5</accession>
<dbReference type="PANTHER" id="PTHR36151:SF3">
    <property type="entry name" value="ER-BOUND OXYGENASE MPAB_MPAB'_RUBBER OXYGENASE CATALYTIC DOMAIN-CONTAINING PROTEIN"/>
    <property type="match status" value="1"/>
</dbReference>
<dbReference type="Pfam" id="PF09995">
    <property type="entry name" value="MPAB_Lcp_cat"/>
    <property type="match status" value="1"/>
</dbReference>
<organism evidence="2 3">
    <name type="scientific">Gordonia terrae</name>
    <dbReference type="NCBI Taxonomy" id="2055"/>
    <lineage>
        <taxon>Bacteria</taxon>
        <taxon>Bacillati</taxon>
        <taxon>Actinomycetota</taxon>
        <taxon>Actinomycetes</taxon>
        <taxon>Mycobacteriales</taxon>
        <taxon>Gordoniaceae</taxon>
        <taxon>Gordonia</taxon>
    </lineage>
</organism>
<reference evidence="2 3" key="1">
    <citation type="submission" date="2017-12" db="EMBL/GenBank/DDBJ databases">
        <title>Phylogenetic diversity of female urinary microbiome.</title>
        <authorList>
            <person name="Thomas-White K."/>
            <person name="Wolfe A.J."/>
        </authorList>
    </citation>
    <scope>NUCLEOTIDE SEQUENCE [LARGE SCALE GENOMIC DNA]</scope>
    <source>
        <strain evidence="2 3">UMB0777</strain>
    </source>
</reference>
<dbReference type="AlphaFoldDB" id="A0A2I1R0I5"/>
<name>A0A2I1R0I5_9ACTN</name>
<gene>
    <name evidence="2" type="ORF">CYJ73_26110</name>
</gene>
<comment type="caution">
    <text evidence="2">The sequence shown here is derived from an EMBL/GenBank/DDBJ whole genome shotgun (WGS) entry which is preliminary data.</text>
</comment>
<feature type="domain" description="ER-bound oxygenase mpaB/mpaB'/Rubber oxygenase catalytic" evidence="1">
    <location>
        <begin position="16"/>
        <end position="121"/>
    </location>
</feature>
<evidence type="ECO:0000259" key="1">
    <source>
        <dbReference type="Pfam" id="PF09995"/>
    </source>
</evidence>
<dbReference type="GO" id="GO:0016491">
    <property type="term" value="F:oxidoreductase activity"/>
    <property type="evidence" value="ECO:0007669"/>
    <property type="project" value="InterPro"/>
</dbReference>
<dbReference type="EMBL" id="PKJC01000058">
    <property type="protein sequence ID" value="PKZ62632.1"/>
    <property type="molecule type" value="Genomic_DNA"/>
</dbReference>
<protein>
    <recommendedName>
        <fullName evidence="1">ER-bound oxygenase mpaB/mpaB'/Rubber oxygenase catalytic domain-containing protein</fullName>
    </recommendedName>
</protein>
<evidence type="ECO:0000313" key="3">
    <source>
        <dbReference type="Proteomes" id="UP000234662"/>
    </source>
</evidence>
<proteinExistence type="predicted"/>
<dbReference type="PANTHER" id="PTHR36151">
    <property type="entry name" value="BLR2777 PROTEIN"/>
    <property type="match status" value="1"/>
</dbReference>